<dbReference type="OrthoDB" id="9815791at2"/>
<dbReference type="InterPro" id="IPR016162">
    <property type="entry name" value="Ald_DH_N"/>
</dbReference>
<organism evidence="2 3">
    <name type="scientific">Affinibrenneria salicis</name>
    <dbReference type="NCBI Taxonomy" id="2590031"/>
    <lineage>
        <taxon>Bacteria</taxon>
        <taxon>Pseudomonadati</taxon>
        <taxon>Pseudomonadota</taxon>
        <taxon>Gammaproteobacteria</taxon>
        <taxon>Enterobacterales</taxon>
        <taxon>Pectobacteriaceae</taxon>
        <taxon>Affinibrenneria</taxon>
    </lineage>
</organism>
<dbReference type="GO" id="GO:0016491">
    <property type="term" value="F:oxidoreductase activity"/>
    <property type="evidence" value="ECO:0007669"/>
    <property type="project" value="UniProtKB-KW"/>
</dbReference>
<accession>A0A5J5G1U4</accession>
<evidence type="ECO:0000256" key="1">
    <source>
        <dbReference type="ARBA" id="ARBA00023002"/>
    </source>
</evidence>
<protein>
    <submittedName>
        <fullName evidence="2">Uncharacterized protein</fullName>
    </submittedName>
</protein>
<comment type="caution">
    <text evidence="2">The sequence shown here is derived from an EMBL/GenBank/DDBJ whole genome shotgun (WGS) entry which is preliminary data.</text>
</comment>
<reference evidence="2 3" key="1">
    <citation type="submission" date="2019-09" db="EMBL/GenBank/DDBJ databases">
        <authorList>
            <person name="Li Y."/>
        </authorList>
    </citation>
    <scope>NUCLEOTIDE SEQUENCE [LARGE SCALE GENOMIC DNA]</scope>
    <source>
        <strain evidence="2 3">L3-3HA</strain>
    </source>
</reference>
<dbReference type="AlphaFoldDB" id="A0A5J5G1U4"/>
<evidence type="ECO:0000313" key="3">
    <source>
        <dbReference type="Proteomes" id="UP000335415"/>
    </source>
</evidence>
<dbReference type="InterPro" id="IPR016161">
    <property type="entry name" value="Ald_DH/histidinol_DH"/>
</dbReference>
<name>A0A5J5G1U4_9GAMM</name>
<proteinExistence type="predicted"/>
<dbReference type="SUPFAM" id="SSF53720">
    <property type="entry name" value="ALDH-like"/>
    <property type="match status" value="1"/>
</dbReference>
<sequence length="169" mass="17928">MSIVKNPAELDSLVDRVRTGQQQYAAFSQAQVDNLFRAAGLAVSDARIPLANGMAMEESGMGIVEDKVIKHHFASEHIYNACKDEKRCGIFSENEAVGTLTMADPVGPICGIAPATNPISAAIFKSLSSLKTRNGIIFSSRPRAKNAINKAAEIVLRTAVGVGARNAVS</sequence>
<dbReference type="EMBL" id="VYKJ01000004">
    <property type="protein sequence ID" value="KAA9000704.1"/>
    <property type="molecule type" value="Genomic_DNA"/>
</dbReference>
<dbReference type="Gene3D" id="3.40.605.10">
    <property type="entry name" value="Aldehyde Dehydrogenase, Chain A, domain 1"/>
    <property type="match status" value="1"/>
</dbReference>
<dbReference type="Proteomes" id="UP000335415">
    <property type="component" value="Unassembled WGS sequence"/>
</dbReference>
<gene>
    <name evidence="2" type="ORF">FJU30_10870</name>
</gene>
<keyword evidence="1" id="KW-0560">Oxidoreductase</keyword>
<keyword evidence="3" id="KW-1185">Reference proteome</keyword>
<evidence type="ECO:0000313" key="2">
    <source>
        <dbReference type="EMBL" id="KAA9000704.1"/>
    </source>
</evidence>